<gene>
    <name evidence="1" type="ORF">M9Y10_037043</name>
</gene>
<name>A0ABR2GUX2_9EUKA</name>
<dbReference type="EMBL" id="JAPFFF010000062">
    <property type="protein sequence ID" value="KAK8837005.1"/>
    <property type="molecule type" value="Genomic_DNA"/>
</dbReference>
<sequence>MTNYVLKNLLFDNIWVVPLQRELRIKIILLKKKEENNNSISNIADNNINRDLKQVELPSKEKICDKCYYTNGEMAYCISIDKIKYVFDEKGNFKEMIQLSDEEFSKIMSEQGIKPDNFTVVTENSE</sequence>
<evidence type="ECO:0000313" key="1">
    <source>
        <dbReference type="EMBL" id="KAK8837005.1"/>
    </source>
</evidence>
<reference evidence="1 2" key="1">
    <citation type="submission" date="2024-04" db="EMBL/GenBank/DDBJ databases">
        <title>Tritrichomonas musculus Genome.</title>
        <authorList>
            <person name="Alves-Ferreira E."/>
            <person name="Grigg M."/>
            <person name="Lorenzi H."/>
            <person name="Galac M."/>
        </authorList>
    </citation>
    <scope>NUCLEOTIDE SEQUENCE [LARGE SCALE GENOMIC DNA]</scope>
    <source>
        <strain evidence="1 2">EAF2021</strain>
    </source>
</reference>
<keyword evidence="2" id="KW-1185">Reference proteome</keyword>
<organism evidence="1 2">
    <name type="scientific">Tritrichomonas musculus</name>
    <dbReference type="NCBI Taxonomy" id="1915356"/>
    <lineage>
        <taxon>Eukaryota</taxon>
        <taxon>Metamonada</taxon>
        <taxon>Parabasalia</taxon>
        <taxon>Tritrichomonadida</taxon>
        <taxon>Tritrichomonadidae</taxon>
        <taxon>Tritrichomonas</taxon>
    </lineage>
</organism>
<protein>
    <submittedName>
        <fullName evidence="1">Uncharacterized protein</fullName>
    </submittedName>
</protein>
<comment type="caution">
    <text evidence="1">The sequence shown here is derived from an EMBL/GenBank/DDBJ whole genome shotgun (WGS) entry which is preliminary data.</text>
</comment>
<dbReference type="Proteomes" id="UP001470230">
    <property type="component" value="Unassembled WGS sequence"/>
</dbReference>
<proteinExistence type="predicted"/>
<accession>A0ABR2GUX2</accession>
<evidence type="ECO:0000313" key="2">
    <source>
        <dbReference type="Proteomes" id="UP001470230"/>
    </source>
</evidence>